<dbReference type="EMBL" id="CAEY01002017">
    <property type="status" value="NOT_ANNOTATED_CDS"/>
    <property type="molecule type" value="Genomic_DNA"/>
</dbReference>
<proteinExistence type="predicted"/>
<dbReference type="AlphaFoldDB" id="T1KDI5"/>
<dbReference type="HOGENOM" id="CLU_2099952_0_0_1"/>
<dbReference type="Proteomes" id="UP000015104">
    <property type="component" value="Unassembled WGS sequence"/>
</dbReference>
<keyword evidence="3" id="KW-1185">Reference proteome</keyword>
<accession>T1KDI5</accession>
<dbReference type="EnsemblMetazoa" id="tetur09g03050.1">
    <property type="protein sequence ID" value="tetur09g03050.1"/>
    <property type="gene ID" value="tetur09g03050"/>
</dbReference>
<reference evidence="2" key="2">
    <citation type="submission" date="2015-06" db="UniProtKB">
        <authorList>
            <consortium name="EnsemblMetazoa"/>
        </authorList>
    </citation>
    <scope>IDENTIFICATION</scope>
</reference>
<name>T1KDI5_TETUR</name>
<sequence length="116" mass="13197">MLFAHKEAHEAPASRMLYAYICLVFNFYSMVPGLTCEATMWSYTIILYELAFTANNIFAFFVYLRASCTAVEGVQYTQNLGFPDSAQYCLDIFMSLQLQNLVSKENAELFLITVSP</sequence>
<evidence type="ECO:0000256" key="1">
    <source>
        <dbReference type="SAM" id="Phobius"/>
    </source>
</evidence>
<keyword evidence="1" id="KW-0812">Transmembrane</keyword>
<feature type="transmembrane region" description="Helical" evidence="1">
    <location>
        <begin position="40"/>
        <end position="64"/>
    </location>
</feature>
<protein>
    <submittedName>
        <fullName evidence="2">Uncharacterized protein</fullName>
    </submittedName>
</protein>
<evidence type="ECO:0000313" key="2">
    <source>
        <dbReference type="EnsemblMetazoa" id="tetur09g03050.1"/>
    </source>
</evidence>
<feature type="transmembrane region" description="Helical" evidence="1">
    <location>
        <begin position="16"/>
        <end position="34"/>
    </location>
</feature>
<keyword evidence="1" id="KW-1133">Transmembrane helix</keyword>
<organism evidence="2 3">
    <name type="scientific">Tetranychus urticae</name>
    <name type="common">Two-spotted spider mite</name>
    <dbReference type="NCBI Taxonomy" id="32264"/>
    <lineage>
        <taxon>Eukaryota</taxon>
        <taxon>Metazoa</taxon>
        <taxon>Ecdysozoa</taxon>
        <taxon>Arthropoda</taxon>
        <taxon>Chelicerata</taxon>
        <taxon>Arachnida</taxon>
        <taxon>Acari</taxon>
        <taxon>Acariformes</taxon>
        <taxon>Trombidiformes</taxon>
        <taxon>Prostigmata</taxon>
        <taxon>Eleutherengona</taxon>
        <taxon>Raphignathae</taxon>
        <taxon>Tetranychoidea</taxon>
        <taxon>Tetranychidae</taxon>
        <taxon>Tetranychus</taxon>
    </lineage>
</organism>
<reference evidence="3" key="1">
    <citation type="submission" date="2011-08" db="EMBL/GenBank/DDBJ databases">
        <authorList>
            <person name="Rombauts S."/>
        </authorList>
    </citation>
    <scope>NUCLEOTIDE SEQUENCE</scope>
    <source>
        <strain evidence="3">London</strain>
    </source>
</reference>
<keyword evidence="1" id="KW-0472">Membrane</keyword>
<evidence type="ECO:0000313" key="3">
    <source>
        <dbReference type="Proteomes" id="UP000015104"/>
    </source>
</evidence>